<evidence type="ECO:0000313" key="3">
    <source>
        <dbReference type="EMBL" id="TQL38100.1"/>
    </source>
</evidence>
<evidence type="ECO:0000313" key="2">
    <source>
        <dbReference type="EMBL" id="GIM86642.1"/>
    </source>
</evidence>
<keyword evidence="5" id="KW-1185">Reference proteome</keyword>
<dbReference type="Gene3D" id="3.40.630.30">
    <property type="match status" value="1"/>
</dbReference>
<name>A0A542XQK6_SALAC</name>
<dbReference type="EMBL" id="VFOL01000001">
    <property type="protein sequence ID" value="TQL38100.1"/>
    <property type="molecule type" value="Genomic_DNA"/>
</dbReference>
<dbReference type="SUPFAM" id="SSF55729">
    <property type="entry name" value="Acyl-CoA N-acyltransferases (Nat)"/>
    <property type="match status" value="1"/>
</dbReference>
<evidence type="ECO:0000259" key="1">
    <source>
        <dbReference type="PROSITE" id="PS51186"/>
    </source>
</evidence>
<dbReference type="Proteomes" id="UP000677457">
    <property type="component" value="Unassembled WGS sequence"/>
</dbReference>
<dbReference type="InterPro" id="IPR016181">
    <property type="entry name" value="Acyl_CoA_acyltransferase"/>
</dbReference>
<proteinExistence type="predicted"/>
<gene>
    <name evidence="3" type="ORF">FB564_3277</name>
    <name evidence="2" type="ORF">Sar04_33780</name>
</gene>
<dbReference type="RefSeq" id="WP_016812798.1">
    <property type="nucleotide sequence ID" value="NZ_BOQM01000026.1"/>
</dbReference>
<reference evidence="2 5" key="2">
    <citation type="submission" date="2021-03" db="EMBL/GenBank/DDBJ databases">
        <title>Whole genome shotgun sequence of Salinispora arenicola NBRC 105043.</title>
        <authorList>
            <person name="Komaki H."/>
            <person name="Tamura T."/>
        </authorList>
    </citation>
    <scope>NUCLEOTIDE SEQUENCE [LARGE SCALE GENOMIC DNA]</scope>
    <source>
        <strain evidence="2 5">NBRC 105043</strain>
    </source>
</reference>
<sequence length="226" mass="24004">MGSELADILDAAAGGSYPPPDGGITVVPQPSHRDAGVIAFTAHSVVFTDEDPRWVRALRATLDCDSLAATMHPRFLGALLDRTGRSMDTIDLLTVASPLVGAPPLRLTELVDADHARVARARRCRDDVRVWATDGGVVVLGRGLAGRWEAAIEVDEEYRHHGLGRALARAARYLVPDGQPVWSQQAAGNARSIRAFHAAGFHPVGAEALLRGTEAIHATGGYAGRV</sequence>
<dbReference type="AlphaFoldDB" id="A0A542XQK6"/>
<evidence type="ECO:0000313" key="4">
    <source>
        <dbReference type="Proteomes" id="UP000315983"/>
    </source>
</evidence>
<organism evidence="3 4">
    <name type="scientific">Salinispora arenicola</name>
    <dbReference type="NCBI Taxonomy" id="168697"/>
    <lineage>
        <taxon>Bacteria</taxon>
        <taxon>Bacillati</taxon>
        <taxon>Actinomycetota</taxon>
        <taxon>Actinomycetes</taxon>
        <taxon>Micromonosporales</taxon>
        <taxon>Micromonosporaceae</taxon>
        <taxon>Salinispora</taxon>
    </lineage>
</organism>
<dbReference type="EMBL" id="BOQM01000026">
    <property type="protein sequence ID" value="GIM86642.1"/>
    <property type="molecule type" value="Genomic_DNA"/>
</dbReference>
<dbReference type="InterPro" id="IPR000182">
    <property type="entry name" value="GNAT_dom"/>
</dbReference>
<dbReference type="GO" id="GO:0016747">
    <property type="term" value="F:acyltransferase activity, transferring groups other than amino-acyl groups"/>
    <property type="evidence" value="ECO:0007669"/>
    <property type="project" value="InterPro"/>
</dbReference>
<dbReference type="Proteomes" id="UP000315983">
    <property type="component" value="Unassembled WGS sequence"/>
</dbReference>
<protein>
    <submittedName>
        <fullName evidence="2">N-acetyltransferase</fullName>
    </submittedName>
</protein>
<dbReference type="PROSITE" id="PS51186">
    <property type="entry name" value="GNAT"/>
    <property type="match status" value="1"/>
</dbReference>
<evidence type="ECO:0000313" key="5">
    <source>
        <dbReference type="Proteomes" id="UP000677457"/>
    </source>
</evidence>
<dbReference type="GeneID" id="93772489"/>
<comment type="caution">
    <text evidence="3">The sequence shown here is derived from an EMBL/GenBank/DDBJ whole genome shotgun (WGS) entry which is preliminary data.</text>
</comment>
<accession>A0A542XQK6</accession>
<reference evidence="3 4" key="1">
    <citation type="submission" date="2019-06" db="EMBL/GenBank/DDBJ databases">
        <title>Sequencing the genomes of 1000 actinobacteria strains.</title>
        <authorList>
            <person name="Klenk H.-P."/>
        </authorList>
    </citation>
    <scope>NUCLEOTIDE SEQUENCE [LARGE SCALE GENOMIC DNA]</scope>
    <source>
        <strain evidence="3 4">DSM 44819</strain>
    </source>
</reference>
<feature type="domain" description="N-acetyltransferase" evidence="1">
    <location>
        <begin position="79"/>
        <end position="219"/>
    </location>
</feature>